<feature type="region of interest" description="Disordered" evidence="1">
    <location>
        <begin position="1"/>
        <end position="30"/>
    </location>
</feature>
<evidence type="ECO:0000256" key="1">
    <source>
        <dbReference type="SAM" id="MobiDB-lite"/>
    </source>
</evidence>
<accession>A0A1L0BQ49</accession>
<dbReference type="EMBL" id="LT635766">
    <property type="protein sequence ID" value="SGZ53465.1"/>
    <property type="molecule type" value="Genomic_DNA"/>
</dbReference>
<name>A0A1L0BQ49_9ASCO</name>
<sequence length="271" mass="31028">MRRIRSTSHLQRFITPPSFPPSVHSQNSSLDSFASSSQWMAANAPIVNTNPPQGLIQDEDHLTTIQASIRQQREYFTSFQAHQQNQNIEGDSDDNNEETRSIQTEFSTTSSFQYLSRNSSRVEDCRTSIIHDGIQGLSQNIQTANFSNSDEEDPLLTEEESIAVSDSLNLSQWLGNVWESTSGPRFSFQGERLPHQYQSFHHVVETFIEVSSTMNSESTACSPTQFELFVPGSVEIENKTVANLNYTHRKYFKNKKDNKHRLKWRSTWVQK</sequence>
<protein>
    <submittedName>
        <fullName evidence="2">CIC11C00000005369</fullName>
    </submittedName>
</protein>
<proteinExistence type="predicted"/>
<gene>
    <name evidence="2" type="ORF">SAMEA4029009_CIC11G00000005369</name>
</gene>
<reference evidence="2 3" key="1">
    <citation type="submission" date="2016-10" db="EMBL/GenBank/DDBJ databases">
        <authorList>
            <person name="de Groot N.N."/>
        </authorList>
    </citation>
    <scope>NUCLEOTIDE SEQUENCE [LARGE SCALE GENOMIC DNA]</scope>
    <source>
        <strain evidence="2 3">PYCC 4715</strain>
    </source>
</reference>
<evidence type="ECO:0000313" key="3">
    <source>
        <dbReference type="Proteomes" id="UP000182259"/>
    </source>
</evidence>
<dbReference type="AlphaFoldDB" id="A0A1L0BQ49"/>
<organism evidence="2 3">
    <name type="scientific">Sungouiella intermedia</name>
    <dbReference type="NCBI Taxonomy" id="45354"/>
    <lineage>
        <taxon>Eukaryota</taxon>
        <taxon>Fungi</taxon>
        <taxon>Dikarya</taxon>
        <taxon>Ascomycota</taxon>
        <taxon>Saccharomycotina</taxon>
        <taxon>Pichiomycetes</taxon>
        <taxon>Metschnikowiaceae</taxon>
        <taxon>Sungouiella</taxon>
    </lineage>
</organism>
<evidence type="ECO:0000313" key="2">
    <source>
        <dbReference type="EMBL" id="SGZ53465.1"/>
    </source>
</evidence>
<dbReference type="Proteomes" id="UP000182259">
    <property type="component" value="Chromosome III"/>
</dbReference>
<feature type="region of interest" description="Disordered" evidence="1">
    <location>
        <begin position="85"/>
        <end position="104"/>
    </location>
</feature>